<sequence length="560" mass="63437">MVLLSFNLLLMLGVVSLYQKLVKMSDAQRIEAITRKLVSVKSVNGTGGEVAIVETVEEILRSFPIFQMHPEWVWTQKLPGDSLQRKNVFAFINKENATRTVIYHSHLDTVGIDDFGAIKQAALNSDELTAYFKNYSADSDIQKDALSGDWLFGRGALDMKSGDAVNLVNLLYYSEHPEEMSGNLLFMGNCVEENDHSGAIAALAELEKLKKQQHLSYEVAVNTDFISPKYAGDQQKYIYYGAAGKALTCFYIKGIETHVGNTYAGIDSTLVASRINTLINNNPEFVEEIPGEEILPSSCLLLRDQKDFYNVQTAKVTHLYFNTFTYQRPVYQILQQLKEAVQSDCAELVAELIKKQAAYLNKLSFPATEDKRQLKVFTFTEYLQSLRQAGVQVEQLMHDFWEAHADMDKREVGFALIDYLDKQVNDSTAKVVLFLAPPFCPHNSVAKDSAVYQKLQATLTAYGQTENFKMKQFFPYLSDSSYLAIDENEEEIGKLAENFPLAEQIYPLPYAKMRALNIPAVDIGVFGKGAHTWKERVYKPYSFEILPKIIRDFTTKVWKE</sequence>
<dbReference type="Proteomes" id="UP000051166">
    <property type="component" value="Unassembled WGS sequence"/>
</dbReference>
<dbReference type="PANTHER" id="PTHR43808:SF27">
    <property type="entry name" value="PROTEIN ROCB"/>
    <property type="match status" value="1"/>
</dbReference>
<name>A0A0R1UW41_9LACO</name>
<dbReference type="EMBL" id="AZFQ01000053">
    <property type="protein sequence ID" value="KRL97230.1"/>
    <property type="molecule type" value="Genomic_DNA"/>
</dbReference>
<dbReference type="InterPro" id="IPR050072">
    <property type="entry name" value="Peptidase_M20A"/>
</dbReference>
<comment type="caution">
    <text evidence="1">The sequence shown here is derived from an EMBL/GenBank/DDBJ whole genome shotgun (WGS) entry which is preliminary data.</text>
</comment>
<dbReference type="PIRSF" id="PIRSF010386">
    <property type="entry name" value="RocB"/>
    <property type="match status" value="1"/>
</dbReference>
<dbReference type="Pfam" id="PF01546">
    <property type="entry name" value="Peptidase_M20"/>
    <property type="match status" value="1"/>
</dbReference>
<organism evidence="1 2">
    <name type="scientific">Liquorilactobacillus satsumensis DSM 16230 = JCM 12392</name>
    <dbReference type="NCBI Taxonomy" id="1423801"/>
    <lineage>
        <taxon>Bacteria</taxon>
        <taxon>Bacillati</taxon>
        <taxon>Bacillota</taxon>
        <taxon>Bacilli</taxon>
        <taxon>Lactobacillales</taxon>
        <taxon>Lactobacillaceae</taxon>
        <taxon>Liquorilactobacillus</taxon>
    </lineage>
</organism>
<accession>A0A0R1UW41</accession>
<dbReference type="PATRIC" id="fig|1423801.4.peg.1825"/>
<gene>
    <name evidence="1" type="ORF">FD50_GL001786</name>
</gene>
<reference evidence="1 2" key="1">
    <citation type="journal article" date="2015" name="Genome Announc.">
        <title>Expanding the biotechnology potential of lactobacilli through comparative genomics of 213 strains and associated genera.</title>
        <authorList>
            <person name="Sun Z."/>
            <person name="Harris H.M."/>
            <person name="McCann A."/>
            <person name="Guo C."/>
            <person name="Argimon S."/>
            <person name="Zhang W."/>
            <person name="Yang X."/>
            <person name="Jeffery I.B."/>
            <person name="Cooney J.C."/>
            <person name="Kagawa T.F."/>
            <person name="Liu W."/>
            <person name="Song Y."/>
            <person name="Salvetti E."/>
            <person name="Wrobel A."/>
            <person name="Rasinkangas P."/>
            <person name="Parkhill J."/>
            <person name="Rea M.C."/>
            <person name="O'Sullivan O."/>
            <person name="Ritari J."/>
            <person name="Douillard F.P."/>
            <person name="Paul Ross R."/>
            <person name="Yang R."/>
            <person name="Briner A.E."/>
            <person name="Felis G.E."/>
            <person name="de Vos W.M."/>
            <person name="Barrangou R."/>
            <person name="Klaenhammer T.R."/>
            <person name="Caufield P.W."/>
            <person name="Cui Y."/>
            <person name="Zhang H."/>
            <person name="O'Toole P.W."/>
        </authorList>
    </citation>
    <scope>NUCLEOTIDE SEQUENCE [LARGE SCALE GENOMIC DNA]</scope>
    <source>
        <strain evidence="1 2">DSM 16230</strain>
    </source>
</reference>
<protein>
    <submittedName>
        <fullName evidence="1">Peptide deacylase</fullName>
    </submittedName>
</protein>
<dbReference type="SUPFAM" id="SSF53187">
    <property type="entry name" value="Zn-dependent exopeptidases"/>
    <property type="match status" value="1"/>
</dbReference>
<dbReference type="PANTHER" id="PTHR43808">
    <property type="entry name" value="ACETYLORNITHINE DEACETYLASE"/>
    <property type="match status" value="1"/>
</dbReference>
<dbReference type="Gene3D" id="3.40.630.10">
    <property type="entry name" value="Zn peptidases"/>
    <property type="match status" value="1"/>
</dbReference>
<dbReference type="GO" id="GO:0016787">
    <property type="term" value="F:hydrolase activity"/>
    <property type="evidence" value="ECO:0007669"/>
    <property type="project" value="InterPro"/>
</dbReference>
<dbReference type="AlphaFoldDB" id="A0A0R1UW41"/>
<dbReference type="InterPro" id="IPR002933">
    <property type="entry name" value="Peptidase_M20"/>
</dbReference>
<dbReference type="InterPro" id="IPR012166">
    <property type="entry name" value="Uncharacterised_RocB"/>
</dbReference>
<evidence type="ECO:0000313" key="1">
    <source>
        <dbReference type="EMBL" id="KRL97230.1"/>
    </source>
</evidence>
<dbReference type="STRING" id="1423801.FD50_GL001786"/>
<proteinExistence type="predicted"/>
<evidence type="ECO:0000313" key="2">
    <source>
        <dbReference type="Proteomes" id="UP000051166"/>
    </source>
</evidence>
<keyword evidence="2" id="KW-1185">Reference proteome</keyword>